<evidence type="ECO:0000256" key="1">
    <source>
        <dbReference type="SAM" id="Phobius"/>
    </source>
</evidence>
<proteinExistence type="predicted"/>
<accession>Q0SV68</accession>
<reference evidence="2 3" key="1">
    <citation type="journal article" date="2006" name="Genome Res.">
        <title>Skewed genomic variability in strains of the toxigenic bacterial pathogen, Clostridium perfringens.</title>
        <authorList>
            <person name="Myers G.S."/>
            <person name="Rasko D.A."/>
            <person name="Cheung J.K."/>
            <person name="Ravel J."/>
            <person name="Seshadri R."/>
            <person name="Deboy R.T."/>
            <person name="Ren Q."/>
            <person name="Varga J."/>
            <person name="Awad M.M."/>
            <person name="Brinkac L.M."/>
            <person name="Daugherty S.C."/>
            <person name="Haft D.H."/>
            <person name="Dodson R.J."/>
            <person name="Madupu R."/>
            <person name="Nelson W.C."/>
            <person name="Rosovitz M.J."/>
            <person name="Sullivan S.A."/>
            <person name="Khouri H."/>
            <person name="Dimitrov G.I."/>
            <person name="Watkins K.L."/>
            <person name="Mulligan S."/>
            <person name="Benton J."/>
            <person name="Radune D."/>
            <person name="Fisher D.J."/>
            <person name="Atkins H.S."/>
            <person name="Hiscox T."/>
            <person name="Jost B.H."/>
            <person name="Billington S.J."/>
            <person name="Songer J.G."/>
            <person name="McClane B.A."/>
            <person name="Titball R.W."/>
            <person name="Rood J.I."/>
            <person name="Melville S.B."/>
            <person name="Paulsen I.T."/>
        </authorList>
    </citation>
    <scope>NUCLEOTIDE SEQUENCE [LARGE SCALE GENOMIC DNA]</scope>
    <source>
        <strain evidence="3">SM101 / Type A</strain>
    </source>
</reference>
<dbReference type="KEGG" id="cpr:CPR_0655"/>
<name>Q0SV68_CLOPS</name>
<feature type="transmembrane region" description="Helical" evidence="1">
    <location>
        <begin position="37"/>
        <end position="57"/>
    </location>
</feature>
<dbReference type="Proteomes" id="UP000001824">
    <property type="component" value="Chromosome"/>
</dbReference>
<dbReference type="AlphaFoldDB" id="Q0SV68"/>
<gene>
    <name evidence="2" type="ordered locus">CPR_0655</name>
</gene>
<organism evidence="2 3">
    <name type="scientific">Clostridium perfringens (strain SM101 / Type A)</name>
    <dbReference type="NCBI Taxonomy" id="289380"/>
    <lineage>
        <taxon>Bacteria</taxon>
        <taxon>Bacillati</taxon>
        <taxon>Bacillota</taxon>
        <taxon>Clostridia</taxon>
        <taxon>Eubacteriales</taxon>
        <taxon>Clostridiaceae</taxon>
        <taxon>Clostridium</taxon>
    </lineage>
</organism>
<sequence length="123" mass="13144">MSSIALQLPNSYVELEREEIEYVDGGFAVGVNFAGHAFNLIIAAICGGATASVSTFISSVGKKEAKKIFTRNIKSKLLEWGCERLAGKVAFAVDVALEFSDVGGAIARFLDAHDTYPNNGWIG</sequence>
<keyword evidence="1" id="KW-0472">Membrane</keyword>
<keyword evidence="1" id="KW-0812">Transmembrane</keyword>
<evidence type="ECO:0000313" key="3">
    <source>
        <dbReference type="Proteomes" id="UP000001824"/>
    </source>
</evidence>
<dbReference type="EMBL" id="CP000312">
    <property type="protein sequence ID" value="ABG87515.1"/>
    <property type="molecule type" value="Genomic_DNA"/>
</dbReference>
<protein>
    <submittedName>
        <fullName evidence="2">Uncharacterized protein</fullName>
    </submittedName>
</protein>
<dbReference type="RefSeq" id="WP_011591735.1">
    <property type="nucleotide sequence ID" value="NC_008262.1"/>
</dbReference>
<dbReference type="BioCyc" id="CPER289380:GI76-675-MONOMER"/>
<keyword evidence="1" id="KW-1133">Transmembrane helix</keyword>
<evidence type="ECO:0000313" key="2">
    <source>
        <dbReference type="EMBL" id="ABG87515.1"/>
    </source>
</evidence>